<dbReference type="PROSITE" id="PS50835">
    <property type="entry name" value="IG_LIKE"/>
    <property type="match status" value="2"/>
</dbReference>
<dbReference type="InterPro" id="IPR013106">
    <property type="entry name" value="Ig_V-set"/>
</dbReference>
<evidence type="ECO:0000313" key="4">
    <source>
        <dbReference type="Proteomes" id="UP001286313"/>
    </source>
</evidence>
<dbReference type="InterPro" id="IPR036179">
    <property type="entry name" value="Ig-like_dom_sf"/>
</dbReference>
<keyword evidence="1" id="KW-0732">Signal</keyword>
<dbReference type="InterPro" id="IPR013783">
    <property type="entry name" value="Ig-like_fold"/>
</dbReference>
<dbReference type="InterPro" id="IPR003599">
    <property type="entry name" value="Ig_sub"/>
</dbReference>
<sequence length="302" mass="33374">MLFLLSAVLCCCLCCFFFLPVVAAYNAKTVEILELEVPGSPQAGQDVTLTCRFHLLGPNHHLYTVNWWRGKDQFYTYKGTATHDPKHAYIFRGIHVKTDESTEESVVLRNVTEETSGVFKCEVMGEGPSFRTAVQTKPMTVIVPPSSVEILTPLSYGHPPTYHTGERVQVNCTASTAKPRAHLNWEINGVPVRAGDIHHFSDYEDHRRRVTSTAGITWDAPTYFINNVARVSCHAVVGGHTTSAHRLPTVDHVDHPRPGVACRGSRESPIAGCGGRKSPPPPHFLMATLARGLYRTIAEHPV</sequence>
<feature type="domain" description="Ig-like" evidence="2">
    <location>
        <begin position="145"/>
        <end position="235"/>
    </location>
</feature>
<proteinExistence type="predicted"/>
<feature type="signal peptide" evidence="1">
    <location>
        <begin position="1"/>
        <end position="24"/>
    </location>
</feature>
<reference evidence="3" key="1">
    <citation type="submission" date="2023-10" db="EMBL/GenBank/DDBJ databases">
        <title>Genome assemblies of two species of porcelain crab, Petrolisthes cinctipes and Petrolisthes manimaculis (Anomura: Porcellanidae).</title>
        <authorList>
            <person name="Angst P."/>
        </authorList>
    </citation>
    <scope>NUCLEOTIDE SEQUENCE</scope>
    <source>
        <strain evidence="3">PB745_01</strain>
        <tissue evidence="3">Gill</tissue>
    </source>
</reference>
<name>A0AAE1FRZ5_PETCI</name>
<keyword evidence="4" id="KW-1185">Reference proteome</keyword>
<accession>A0AAE1FRZ5</accession>
<dbReference type="Pfam" id="PF07686">
    <property type="entry name" value="V-set"/>
    <property type="match status" value="1"/>
</dbReference>
<organism evidence="3 4">
    <name type="scientific">Petrolisthes cinctipes</name>
    <name type="common">Flat porcelain crab</name>
    <dbReference type="NCBI Taxonomy" id="88211"/>
    <lineage>
        <taxon>Eukaryota</taxon>
        <taxon>Metazoa</taxon>
        <taxon>Ecdysozoa</taxon>
        <taxon>Arthropoda</taxon>
        <taxon>Crustacea</taxon>
        <taxon>Multicrustacea</taxon>
        <taxon>Malacostraca</taxon>
        <taxon>Eumalacostraca</taxon>
        <taxon>Eucarida</taxon>
        <taxon>Decapoda</taxon>
        <taxon>Pleocyemata</taxon>
        <taxon>Anomura</taxon>
        <taxon>Galatheoidea</taxon>
        <taxon>Porcellanidae</taxon>
        <taxon>Petrolisthes</taxon>
    </lineage>
</organism>
<dbReference type="EMBL" id="JAWQEG010001584">
    <property type="protein sequence ID" value="KAK3878147.1"/>
    <property type="molecule type" value="Genomic_DNA"/>
</dbReference>
<dbReference type="AlphaFoldDB" id="A0AAE1FRZ5"/>
<dbReference type="PANTHER" id="PTHR21261">
    <property type="entry name" value="BEAT PROTEIN"/>
    <property type="match status" value="1"/>
</dbReference>
<feature type="domain" description="Ig-like" evidence="2">
    <location>
        <begin position="20"/>
        <end position="140"/>
    </location>
</feature>
<dbReference type="SMART" id="SM00409">
    <property type="entry name" value="IG"/>
    <property type="match status" value="1"/>
</dbReference>
<evidence type="ECO:0000313" key="3">
    <source>
        <dbReference type="EMBL" id="KAK3878147.1"/>
    </source>
</evidence>
<evidence type="ECO:0000259" key="2">
    <source>
        <dbReference type="PROSITE" id="PS50835"/>
    </source>
</evidence>
<comment type="caution">
    <text evidence="3">The sequence shown here is derived from an EMBL/GenBank/DDBJ whole genome shotgun (WGS) entry which is preliminary data.</text>
</comment>
<gene>
    <name evidence="3" type="ORF">Pcinc_017208</name>
</gene>
<dbReference type="Gene3D" id="2.60.40.10">
    <property type="entry name" value="Immunoglobulins"/>
    <property type="match status" value="2"/>
</dbReference>
<evidence type="ECO:0000256" key="1">
    <source>
        <dbReference type="SAM" id="SignalP"/>
    </source>
</evidence>
<dbReference type="InterPro" id="IPR007110">
    <property type="entry name" value="Ig-like_dom"/>
</dbReference>
<protein>
    <recommendedName>
        <fullName evidence="2">Ig-like domain-containing protein</fullName>
    </recommendedName>
</protein>
<dbReference type="Proteomes" id="UP001286313">
    <property type="component" value="Unassembled WGS sequence"/>
</dbReference>
<dbReference type="PANTHER" id="PTHR21261:SF15">
    <property type="entry name" value="BEATEN PATH IIIA, ISOFORM D-RELATED"/>
    <property type="match status" value="1"/>
</dbReference>
<dbReference type="SUPFAM" id="SSF48726">
    <property type="entry name" value="Immunoglobulin"/>
    <property type="match status" value="2"/>
</dbReference>
<feature type="chain" id="PRO_5042059321" description="Ig-like domain-containing protein" evidence="1">
    <location>
        <begin position="25"/>
        <end position="302"/>
    </location>
</feature>